<evidence type="ECO:0000313" key="4">
    <source>
        <dbReference type="Proteomes" id="UP001589867"/>
    </source>
</evidence>
<dbReference type="RefSeq" id="WP_377252128.1">
    <property type="nucleotide sequence ID" value="NZ_JBHLUH010000031.1"/>
</dbReference>
<gene>
    <name evidence="3" type="ORF">ACFFIA_17280</name>
</gene>
<dbReference type="SUPFAM" id="SSF48452">
    <property type="entry name" value="TPR-like"/>
    <property type="match status" value="1"/>
</dbReference>
<feature type="coiled-coil region" evidence="1">
    <location>
        <begin position="117"/>
        <end position="144"/>
    </location>
</feature>
<dbReference type="Pfam" id="PF12770">
    <property type="entry name" value="CHAT"/>
    <property type="match status" value="1"/>
</dbReference>
<dbReference type="Gene3D" id="1.25.40.10">
    <property type="entry name" value="Tetratricopeptide repeat domain"/>
    <property type="match status" value="3"/>
</dbReference>
<dbReference type="InterPro" id="IPR024983">
    <property type="entry name" value="CHAT_dom"/>
</dbReference>
<sequence>MDEALLALAVSRPADAIVRAGQVLATHPDPTTASIAHQARAIVLRDAGRVDEAIAELRAALRAAQRSPSADRAVDVRATLGATLGFAGRTARGLAMLDTAVAGCAGGVLAGRVLMRRASLLRVLGRYEEALADLRRAIDLLRRGGDPVWEARSRTHRFLVYAALGQAARADRDLATAERLLAGAGQELESAMAVHNRADLALQGGDIPRALGFLDAAGERYAALGVTRPNLAIDRCAVLLAAGLAGEAFTVADEAVRRAGTGGDRTKVAELLLTAARAALAAGRFPEASKRAAAARDLFRRQGRRWWHARASFVVAQSRYAAGERGARLLRQAVELAHRLDALRAEEAPAAHLLAGRLAAGLGRAADAERHLARAARFRHIGPTFGHAAGWLAQALRARGRGDTAAALVACRRGLVAAGEHQRTLGAPELRAHAAAYGTELVAIALRHAVERGDARMLLRWTERWRASALAVPPALPPDDPELVAELGALRAVVRRLEAARAEGAPTARLDHERGALEASIRARTRRAAGDPAGGGFAGTDLAALLGGLGDHRLAELTAVDGVLYATTVVGRRVRTHPVGSLAEAEREVELARFMLRRLAHGRAPRGALDRLGLAGAALQRALLGPAAADLAGAAPVVVVPPAQLHAVPWALLPALRGTPLAVAPSAATWLRAGAVHAPRRRRVALVGGPGLDASAVELKQLAAVYPDAVVLGEGTATAAATLAALDGAWTAHVAAHGRFHGENPLFSALSLDDGPLMVHDLGRLRRAPLRLVLSACESGVAGAVSAGTVAADELLGMVTALVPLGTASILASVVPVHDGATAPLMVAFHERLHAGASFAEALLAVRGAAGDDPVTVATALSFLALGR</sequence>
<dbReference type="InterPro" id="IPR019734">
    <property type="entry name" value="TPR_rpt"/>
</dbReference>
<dbReference type="SMART" id="SM00028">
    <property type="entry name" value="TPR"/>
    <property type="match status" value="3"/>
</dbReference>
<organism evidence="3 4">
    <name type="scientific">Phytohabitans kaempferiae</name>
    <dbReference type="NCBI Taxonomy" id="1620943"/>
    <lineage>
        <taxon>Bacteria</taxon>
        <taxon>Bacillati</taxon>
        <taxon>Actinomycetota</taxon>
        <taxon>Actinomycetes</taxon>
        <taxon>Micromonosporales</taxon>
        <taxon>Micromonosporaceae</taxon>
    </lineage>
</organism>
<evidence type="ECO:0000313" key="3">
    <source>
        <dbReference type="EMBL" id="MFC0529409.1"/>
    </source>
</evidence>
<comment type="caution">
    <text evidence="3">The sequence shown here is derived from an EMBL/GenBank/DDBJ whole genome shotgun (WGS) entry which is preliminary data.</text>
</comment>
<keyword evidence="4" id="KW-1185">Reference proteome</keyword>
<evidence type="ECO:0000259" key="2">
    <source>
        <dbReference type="Pfam" id="PF12770"/>
    </source>
</evidence>
<protein>
    <submittedName>
        <fullName evidence="3">CHAT domain-containing protein</fullName>
    </submittedName>
</protein>
<evidence type="ECO:0000256" key="1">
    <source>
        <dbReference type="SAM" id="Coils"/>
    </source>
</evidence>
<reference evidence="3 4" key="1">
    <citation type="submission" date="2024-09" db="EMBL/GenBank/DDBJ databases">
        <authorList>
            <person name="Sun Q."/>
            <person name="Mori K."/>
        </authorList>
    </citation>
    <scope>NUCLEOTIDE SEQUENCE [LARGE SCALE GENOMIC DNA]</scope>
    <source>
        <strain evidence="3 4">TBRC 3947</strain>
    </source>
</reference>
<accession>A0ABV6M4H7</accession>
<feature type="domain" description="CHAT" evidence="2">
    <location>
        <begin position="616"/>
        <end position="849"/>
    </location>
</feature>
<dbReference type="EMBL" id="JBHLUH010000031">
    <property type="protein sequence ID" value="MFC0529409.1"/>
    <property type="molecule type" value="Genomic_DNA"/>
</dbReference>
<dbReference type="InterPro" id="IPR011990">
    <property type="entry name" value="TPR-like_helical_dom_sf"/>
</dbReference>
<name>A0ABV6M4H7_9ACTN</name>
<dbReference type="Proteomes" id="UP001589867">
    <property type="component" value="Unassembled WGS sequence"/>
</dbReference>
<proteinExistence type="predicted"/>
<keyword evidence="1" id="KW-0175">Coiled coil</keyword>